<dbReference type="PANTHER" id="PTHR35807">
    <property type="entry name" value="TRANSCRIPTIONAL REGULATOR REDD-RELATED"/>
    <property type="match status" value="1"/>
</dbReference>
<evidence type="ECO:0000256" key="4">
    <source>
        <dbReference type="ARBA" id="ARBA00023163"/>
    </source>
</evidence>
<dbReference type="Pfam" id="PF13374">
    <property type="entry name" value="TPR_10"/>
    <property type="match status" value="1"/>
</dbReference>
<evidence type="ECO:0000256" key="6">
    <source>
        <dbReference type="PROSITE-ProRule" id="PRU01091"/>
    </source>
</evidence>
<dbReference type="SMART" id="SM00862">
    <property type="entry name" value="Trans_reg_C"/>
    <property type="match status" value="1"/>
</dbReference>
<dbReference type="InterPro" id="IPR036388">
    <property type="entry name" value="WH-like_DNA-bd_sf"/>
</dbReference>
<evidence type="ECO:0000256" key="3">
    <source>
        <dbReference type="ARBA" id="ARBA00023125"/>
    </source>
</evidence>
<dbReference type="PROSITE" id="PS51755">
    <property type="entry name" value="OMPR_PHOB"/>
    <property type="match status" value="1"/>
</dbReference>
<dbReference type="InterPro" id="IPR027417">
    <property type="entry name" value="P-loop_NTPase"/>
</dbReference>
<evidence type="ECO:0000259" key="7">
    <source>
        <dbReference type="PROSITE" id="PS51755"/>
    </source>
</evidence>
<dbReference type="Gene3D" id="1.10.10.10">
    <property type="entry name" value="Winged helix-like DNA-binding domain superfamily/Winged helix DNA-binding domain"/>
    <property type="match status" value="1"/>
</dbReference>
<comment type="caution">
    <text evidence="8">The sequence shown here is derived from an EMBL/GenBank/DDBJ whole genome shotgun (WGS) entry which is preliminary data.</text>
</comment>
<dbReference type="Gene3D" id="1.25.40.10">
    <property type="entry name" value="Tetratricopeptide repeat domain"/>
    <property type="match status" value="2"/>
</dbReference>
<feature type="repeat" description="TPR" evidence="5">
    <location>
        <begin position="804"/>
        <end position="837"/>
    </location>
</feature>
<evidence type="ECO:0000256" key="5">
    <source>
        <dbReference type="PROSITE-ProRule" id="PRU00339"/>
    </source>
</evidence>
<dbReference type="InterPro" id="IPR019734">
    <property type="entry name" value="TPR_rpt"/>
</dbReference>
<dbReference type="InterPro" id="IPR051677">
    <property type="entry name" value="AfsR-DnrI-RedD_regulator"/>
</dbReference>
<dbReference type="SUPFAM" id="SSF46894">
    <property type="entry name" value="C-terminal effector domain of the bipartite response regulators"/>
    <property type="match status" value="1"/>
</dbReference>
<dbReference type="GO" id="GO:0006355">
    <property type="term" value="P:regulation of DNA-templated transcription"/>
    <property type="evidence" value="ECO:0007669"/>
    <property type="project" value="InterPro"/>
</dbReference>
<keyword evidence="2" id="KW-0805">Transcription regulation</keyword>
<dbReference type="SUPFAM" id="SSF48452">
    <property type="entry name" value="TPR-like"/>
    <property type="match status" value="3"/>
</dbReference>
<dbReference type="InterPro" id="IPR011990">
    <property type="entry name" value="TPR-like_helical_dom_sf"/>
</dbReference>
<feature type="DNA-binding region" description="OmpR/PhoB-type" evidence="6">
    <location>
        <begin position="17"/>
        <end position="113"/>
    </location>
</feature>
<dbReference type="InterPro" id="IPR005158">
    <property type="entry name" value="BTAD"/>
</dbReference>
<dbReference type="InterPro" id="IPR016032">
    <property type="entry name" value="Sig_transdc_resp-reg_C-effctor"/>
</dbReference>
<dbReference type="Pfam" id="PF03704">
    <property type="entry name" value="BTAD"/>
    <property type="match status" value="1"/>
</dbReference>
<dbReference type="OrthoDB" id="4326794at2"/>
<dbReference type="Pfam" id="PF13424">
    <property type="entry name" value="TPR_12"/>
    <property type="match status" value="1"/>
</dbReference>
<dbReference type="CDD" id="cd15831">
    <property type="entry name" value="BTAD"/>
    <property type="match status" value="1"/>
</dbReference>
<protein>
    <recommendedName>
        <fullName evidence="7">OmpR/PhoB-type domain-containing protein</fullName>
    </recommendedName>
</protein>
<comment type="similarity">
    <text evidence="1">Belongs to the AfsR/DnrI/RedD regulatory family.</text>
</comment>
<dbReference type="PROSITE" id="PS50005">
    <property type="entry name" value="TPR"/>
    <property type="match status" value="1"/>
</dbReference>
<name>A0A428Z1H5_KIBAR</name>
<dbReference type="InterPro" id="IPR001867">
    <property type="entry name" value="OmpR/PhoB-type_DNA-bd"/>
</dbReference>
<organism evidence="8 9">
    <name type="scientific">Kibdelosporangium aridum</name>
    <dbReference type="NCBI Taxonomy" id="2030"/>
    <lineage>
        <taxon>Bacteria</taxon>
        <taxon>Bacillati</taxon>
        <taxon>Actinomycetota</taxon>
        <taxon>Actinomycetes</taxon>
        <taxon>Pseudonocardiales</taxon>
        <taxon>Pseudonocardiaceae</taxon>
        <taxon>Kibdelosporangium</taxon>
    </lineage>
</organism>
<feature type="domain" description="OmpR/PhoB-type" evidence="7">
    <location>
        <begin position="17"/>
        <end position="113"/>
    </location>
</feature>
<dbReference type="SMART" id="SM00028">
    <property type="entry name" value="TPR"/>
    <property type="match status" value="5"/>
</dbReference>
<dbReference type="PRINTS" id="PR00364">
    <property type="entry name" value="DISEASERSIST"/>
</dbReference>
<dbReference type="GO" id="GO:0043531">
    <property type="term" value="F:ADP binding"/>
    <property type="evidence" value="ECO:0007669"/>
    <property type="project" value="InterPro"/>
</dbReference>
<dbReference type="GO" id="GO:0000160">
    <property type="term" value="P:phosphorelay signal transduction system"/>
    <property type="evidence" value="ECO:0007669"/>
    <property type="project" value="InterPro"/>
</dbReference>
<evidence type="ECO:0000256" key="1">
    <source>
        <dbReference type="ARBA" id="ARBA00005820"/>
    </source>
</evidence>
<dbReference type="EMBL" id="QHKI01000035">
    <property type="protein sequence ID" value="RSM78655.1"/>
    <property type="molecule type" value="Genomic_DNA"/>
</dbReference>
<dbReference type="SUPFAM" id="SSF52540">
    <property type="entry name" value="P-loop containing nucleoside triphosphate hydrolases"/>
    <property type="match status" value="1"/>
</dbReference>
<dbReference type="AlphaFoldDB" id="A0A428Z1H5"/>
<dbReference type="Proteomes" id="UP000287547">
    <property type="component" value="Unassembled WGS sequence"/>
</dbReference>
<dbReference type="GO" id="GO:0003677">
    <property type="term" value="F:DNA binding"/>
    <property type="evidence" value="ECO:0007669"/>
    <property type="project" value="UniProtKB-UniRule"/>
</dbReference>
<dbReference type="SMART" id="SM01043">
    <property type="entry name" value="BTAD"/>
    <property type="match status" value="1"/>
</dbReference>
<keyword evidence="5" id="KW-0802">TPR repeat</keyword>
<gene>
    <name evidence="8" type="ORF">DMH04_32835</name>
</gene>
<dbReference type="Pfam" id="PF00931">
    <property type="entry name" value="NB-ARC"/>
    <property type="match status" value="1"/>
</dbReference>
<accession>A0A428Z1H5</accession>
<keyword evidence="4" id="KW-0804">Transcription</keyword>
<dbReference type="PANTHER" id="PTHR35807:SF1">
    <property type="entry name" value="TRANSCRIPTIONAL REGULATOR REDD"/>
    <property type="match status" value="1"/>
</dbReference>
<dbReference type="InterPro" id="IPR002182">
    <property type="entry name" value="NB-ARC"/>
</dbReference>
<keyword evidence="3 6" id="KW-0238">DNA-binding</keyword>
<evidence type="ECO:0000256" key="2">
    <source>
        <dbReference type="ARBA" id="ARBA00023015"/>
    </source>
</evidence>
<sequence length="937" mass="104646">MTRWANPFCRYALSRHSRGGAMSDDVRVLGAWHVCVNGRQVDIPAGQLRVLFTSLLLSVNKPVRVDRLAEQLWPEHGPASIRGSLHTYVRRLRKLLGSELIQTGAGGTYQLTIPDHAIDVHRFRDLIDQARTAKTPTEELALLSAALELWRGTPFEDMYSTWLDRDVIPRLTEEWFAATGRRIDLQLDAGASEQLIPELYDLTSQYPARESLWLQLITALHRAGRRAEALTAYRQVRDVLREELGIEPSPQLEDLQRRILLQTDDRSATTSPRQLPHDIARFTGRADELDALDQLWVNQGHDGLAIISIDGAPGVGKTTLAIRWAHRIVHMYPDVQLYLNLRGYAPDGPVTPAAAVETLLRSLGVPNEVIPSGLDERSALLRSTLSGRRTLLFLDNARDAEQVRPLLPSTSALVIVTSRNQLRALSIRDGAHRLTLHRLRCEQSLELLAAAIGHHRIAKDIAYASKLVELCDHLPLAIAIVAERALRAGSLREVVTALEDEQARLDNLDTRDDNPYTSLRAALTWSYHALSEQAAAMFRKLGMYPGNDIGLPAAIALAGMPQAQSSLDQLVAAHLAEERQPGRYELHDLVRLYAAETAEQDTPEERHAAAKRVLEWYLHTTTNADRFLDPGRHREFLRGMPAPTIAGKDFTSAQEARAWFSQEYDSLRSVTAWAAAHGFPGYAWRIAMTMTTFFDYAIPWHDGVEFYQAAYKAAKTAGETIGEGYTLNSLGCVLLDMGEQRAAIARFLASRSRFQSLADLRGTAMTTGNIGLAHVELEETDEAMLYIRQAMELYEQLGDNRGFSRNLDNLGIAHATKGEYWNAVECYQKAVVLNHDSGNADHEAWVLTHMGAAYTGLKEYPLSVRAYRQAVDLFRRTGNARHMARVLIDLGSTLDEAGHPGVARRVWEAAVTIMTDLADPRADDLKEKLEQFSRIKL</sequence>
<proteinExistence type="inferred from homology"/>
<reference evidence="8 9" key="1">
    <citation type="submission" date="2018-05" db="EMBL/GenBank/DDBJ databases">
        <title>Evolution of GPA BGCs.</title>
        <authorList>
            <person name="Waglechner N."/>
            <person name="Wright G.D."/>
        </authorList>
    </citation>
    <scope>NUCLEOTIDE SEQUENCE [LARGE SCALE GENOMIC DNA]</scope>
    <source>
        <strain evidence="8 9">A82846</strain>
    </source>
</reference>
<evidence type="ECO:0000313" key="9">
    <source>
        <dbReference type="Proteomes" id="UP000287547"/>
    </source>
</evidence>
<evidence type="ECO:0000313" key="8">
    <source>
        <dbReference type="EMBL" id="RSM78655.1"/>
    </source>
</evidence>